<dbReference type="EMBL" id="OIVN01002452">
    <property type="protein sequence ID" value="SPD03803.1"/>
    <property type="molecule type" value="Genomic_DNA"/>
</dbReference>
<protein>
    <recommendedName>
        <fullName evidence="1">Reverse transcriptase domain-containing protein</fullName>
    </recommendedName>
</protein>
<dbReference type="Gene3D" id="3.60.10.10">
    <property type="entry name" value="Endonuclease/exonuclease/phosphatase"/>
    <property type="match status" value="1"/>
</dbReference>
<dbReference type="Pfam" id="PF00078">
    <property type="entry name" value="RVT_1"/>
    <property type="match status" value="1"/>
</dbReference>
<evidence type="ECO:0000259" key="1">
    <source>
        <dbReference type="PROSITE" id="PS50878"/>
    </source>
</evidence>
<dbReference type="InterPro" id="IPR000477">
    <property type="entry name" value="RT_dom"/>
</dbReference>
<reference evidence="2" key="1">
    <citation type="submission" date="2018-02" db="EMBL/GenBank/DDBJ databases">
        <authorList>
            <person name="Cohen D.B."/>
            <person name="Kent A.D."/>
        </authorList>
    </citation>
    <scope>NUCLEOTIDE SEQUENCE</scope>
</reference>
<dbReference type="Pfam" id="PF03372">
    <property type="entry name" value="Exo_endo_phos"/>
    <property type="match status" value="1"/>
</dbReference>
<gene>
    <name evidence="2" type="ORF">FSB_LOCUS31685</name>
</gene>
<dbReference type="CDD" id="cd01650">
    <property type="entry name" value="RT_nLTR_like"/>
    <property type="match status" value="1"/>
</dbReference>
<dbReference type="PANTHER" id="PTHR33116">
    <property type="entry name" value="REVERSE TRANSCRIPTASE ZINC-BINDING DOMAIN-CONTAINING PROTEIN-RELATED-RELATED"/>
    <property type="match status" value="1"/>
</dbReference>
<dbReference type="SUPFAM" id="SSF56672">
    <property type="entry name" value="DNA/RNA polymerases"/>
    <property type="match status" value="1"/>
</dbReference>
<sequence>MFLPRPGLPDLWIGLNSWECPPEDGSTKDMPESVLAVQAMQDDNQVSNGGPRPILDKDRGAISDTNSHARTLRAIIRVQNPDCIFLCETKASEDCLKKLACSIGFSEHLIVGAKGFYGPPYQAKRRKAWSNLHALLQSLNEPWMCFGDFNVVVEDSEKERGIQGSTSASNFLKELLFDLSAIDLGYSGNQFTWWNKRWGRGAIRERLDQAFASPSWRVDFPKASVIHLGVVNSDHHPLLIDTNPVEEFTPRPFRFEAMWIRDPRCVLDKFISPCQSTFTPSRWIAENQLIVHELLHSFKKRKVKGGFIAVKVDLQKAYDRVNWDFLKTVLTNFGFPDIFIKWVIECVTTTSLSVLVNGGKSNFFHPSRGLRQGDPLSPYLFILCQEILSRLIDREQAAGTVSGVKMNRGGPDFTNVLFADDIMLFSKAFNRDVFALNNCLEKYYTWCGQLINRSKSGIIFSKMVQLNKKMRLKNELQMKKVPDNAYYLGAPLFNSRSRTKDFKFLQDKMEARLKGWRSKSLSWVGRNILIRLEGLEDGYGIKHETIEIEEIETTESLARRS</sequence>
<accession>A0A2N9GWB7</accession>
<dbReference type="SUPFAM" id="SSF56219">
    <property type="entry name" value="DNase I-like"/>
    <property type="match status" value="1"/>
</dbReference>
<feature type="domain" description="Reverse transcriptase" evidence="1">
    <location>
        <begin position="241"/>
        <end position="492"/>
    </location>
</feature>
<organism evidence="2">
    <name type="scientific">Fagus sylvatica</name>
    <name type="common">Beechnut</name>
    <dbReference type="NCBI Taxonomy" id="28930"/>
    <lineage>
        <taxon>Eukaryota</taxon>
        <taxon>Viridiplantae</taxon>
        <taxon>Streptophyta</taxon>
        <taxon>Embryophyta</taxon>
        <taxon>Tracheophyta</taxon>
        <taxon>Spermatophyta</taxon>
        <taxon>Magnoliopsida</taxon>
        <taxon>eudicotyledons</taxon>
        <taxon>Gunneridae</taxon>
        <taxon>Pentapetalae</taxon>
        <taxon>rosids</taxon>
        <taxon>fabids</taxon>
        <taxon>Fagales</taxon>
        <taxon>Fagaceae</taxon>
        <taxon>Fagus</taxon>
    </lineage>
</organism>
<dbReference type="PANTHER" id="PTHR33116:SF86">
    <property type="entry name" value="REVERSE TRANSCRIPTASE DOMAIN-CONTAINING PROTEIN"/>
    <property type="match status" value="1"/>
</dbReference>
<dbReference type="InterPro" id="IPR036691">
    <property type="entry name" value="Endo/exonu/phosph_ase_sf"/>
</dbReference>
<dbReference type="AlphaFoldDB" id="A0A2N9GWB7"/>
<dbReference type="InterPro" id="IPR005135">
    <property type="entry name" value="Endo/exonuclease/phosphatase"/>
</dbReference>
<dbReference type="InterPro" id="IPR043502">
    <property type="entry name" value="DNA/RNA_pol_sf"/>
</dbReference>
<proteinExistence type="predicted"/>
<name>A0A2N9GWB7_FAGSY</name>
<dbReference type="PROSITE" id="PS50878">
    <property type="entry name" value="RT_POL"/>
    <property type="match status" value="1"/>
</dbReference>
<evidence type="ECO:0000313" key="2">
    <source>
        <dbReference type="EMBL" id="SPD03803.1"/>
    </source>
</evidence>
<dbReference type="GO" id="GO:0003824">
    <property type="term" value="F:catalytic activity"/>
    <property type="evidence" value="ECO:0007669"/>
    <property type="project" value="InterPro"/>
</dbReference>